<dbReference type="InterPro" id="IPR049625">
    <property type="entry name" value="Glyco_transf_61_cat"/>
</dbReference>
<dbReference type="Pfam" id="PF04577">
    <property type="entry name" value="Glyco_transf_61"/>
    <property type="match status" value="1"/>
</dbReference>
<proteinExistence type="predicted"/>
<sequence>MDPFDPKTQPLPNTGWSNSLTRVSNAHIEPATTSGFVQEAGVFDGDGTFVPQSALWRKFRQLTQEPTERNAPVERLSGKWLWGGMLWRHFGHFLVESTNRLWPYHDFEDEIEGVIFCPKRPRFTDIVMPFHRAFFEQLGISKPIKVAYEPIGVEELIVPGQGFGLGEISHGTAEMRAMVHAHFAKDVQPDGPDKLYVSRAALRSHLGGVLGEKRIEEKMRAEGYEVFYPEKHDLPTQIARYKAAKKIVGLDGSAFHIAAMVCNADQDLAMIRRREDGAVRFLENHIASFTGKEARVYNALITEWVPEDKPKSNRMAYGDIDFAKLGEMLHQDGFIGDQSPWQSIGEDERKALWAESGLEYKTGYTEYIKYVRRRRQVLRAERQAARSSAK</sequence>
<dbReference type="EMBL" id="JAQIIO010000001">
    <property type="protein sequence ID" value="MDA5092933.1"/>
    <property type="molecule type" value="Genomic_DNA"/>
</dbReference>
<accession>A0ABT4VXF1</accession>
<comment type="caution">
    <text evidence="2">The sequence shown here is derived from an EMBL/GenBank/DDBJ whole genome shotgun (WGS) entry which is preliminary data.</text>
</comment>
<reference evidence="2 3" key="1">
    <citation type="submission" date="2023-01" db="EMBL/GenBank/DDBJ databases">
        <authorList>
            <person name="Yoon J.-W."/>
        </authorList>
    </citation>
    <scope>NUCLEOTIDE SEQUENCE [LARGE SCALE GENOMIC DNA]</scope>
    <source>
        <strain evidence="2 3">KMU-50</strain>
    </source>
</reference>
<name>A0ABT4VXF1_9RHOB</name>
<keyword evidence="3" id="KW-1185">Reference proteome</keyword>
<evidence type="ECO:0000313" key="3">
    <source>
        <dbReference type="Proteomes" id="UP001528040"/>
    </source>
</evidence>
<evidence type="ECO:0000259" key="1">
    <source>
        <dbReference type="Pfam" id="PF04577"/>
    </source>
</evidence>
<evidence type="ECO:0000313" key="2">
    <source>
        <dbReference type="EMBL" id="MDA5092933.1"/>
    </source>
</evidence>
<gene>
    <name evidence="2" type="ORF">O2N63_02440</name>
</gene>
<feature type="domain" description="Glycosyltransferase 61 catalytic" evidence="1">
    <location>
        <begin position="90"/>
        <end position="259"/>
    </location>
</feature>
<protein>
    <submittedName>
        <fullName evidence="2">Glycosyltransferase family 61 protein</fullName>
    </submittedName>
</protein>
<dbReference type="Proteomes" id="UP001528040">
    <property type="component" value="Unassembled WGS sequence"/>
</dbReference>
<dbReference type="RefSeq" id="WP_271052520.1">
    <property type="nucleotide sequence ID" value="NZ_JAQIIO010000001.1"/>
</dbReference>
<organism evidence="2 3">
    <name type="scientific">Aliiroseovarius salicola</name>
    <dbReference type="NCBI Taxonomy" id="3009082"/>
    <lineage>
        <taxon>Bacteria</taxon>
        <taxon>Pseudomonadati</taxon>
        <taxon>Pseudomonadota</taxon>
        <taxon>Alphaproteobacteria</taxon>
        <taxon>Rhodobacterales</taxon>
        <taxon>Paracoccaceae</taxon>
        <taxon>Aliiroseovarius</taxon>
    </lineage>
</organism>